<dbReference type="InterPro" id="IPR008922">
    <property type="entry name" value="Di-copper_centre_dom_sf"/>
</dbReference>
<proteinExistence type="predicted"/>
<evidence type="ECO:0000256" key="1">
    <source>
        <dbReference type="ARBA" id="ARBA00022723"/>
    </source>
</evidence>
<sequence>MSRAGYVAVDAESGPARPKARFTLALALVALGAVAVGRSAARRSPAALVGVASATSSSDRTADVELLVSSPYERRLGRPIGDGQYDFDYLVDVSQRTLLSLYPSSERAHWEVDGAQVSNVTSSEVEVAFANIGTHVVVVRFQNGDAKSFEVTARVVRRELRELTDAERDAYFGAVFTLYALSDAEGQATFGPKFYSANWLVREHLFGAADRSCDHWHDDAGFANHHIGITWQFENALRSVDPTVAAHYWDYTLDERKLGEEWYLSKIFDEDWFGNIDSLSNDDHIVDQGRFAFTPVMNARNAGYMNITNPYGLLRSPWNVNKVPFVMRSSYVMGDKYDSFTSLPSCTQFQEYVVPEASYADIVMALNGELHGPVHLMVGGLWGDDGDEWRRVAESEGDPDQFLLLSKFLWRQGFVRCPDVCSDDTPVADCRCDCPDAIVERAGSAYELLNKAGVLELWSDDNVNDVFTDQPLTSPYNVTYDDLLDKLCAVGLPGEMFTSAAPQDPIFWPLHGNAERFLQYVRLLNETGNITLDATWGYEHQTHEGSDTHVVCDWSQVDATDVTSMPVCRRDTCPGHKADDLLPYASLTDTQVGLYTNEEFYELTAPNSPDLTYVYNSLSYWPGCSNNHTFTVEYPSPTFAPTVNPKNERRT</sequence>
<accession>A0ABR1GAP7</accession>
<evidence type="ECO:0000256" key="2">
    <source>
        <dbReference type="ARBA" id="ARBA00023008"/>
    </source>
</evidence>
<reference evidence="4 5" key="1">
    <citation type="submission" date="2024-03" db="EMBL/GenBank/DDBJ databases">
        <title>Aureococcus anophagefferens CCMP1851 and Kratosvirus quantuckense: Draft genome of a second virus-susceptible host strain in the model system.</title>
        <authorList>
            <person name="Chase E."/>
            <person name="Truchon A.R."/>
            <person name="Schepens W."/>
            <person name="Wilhelm S.W."/>
        </authorList>
    </citation>
    <scope>NUCLEOTIDE SEQUENCE [LARGE SCALE GENOMIC DNA]</scope>
    <source>
        <strain evidence="4 5">CCMP1851</strain>
    </source>
</reference>
<evidence type="ECO:0000259" key="3">
    <source>
        <dbReference type="Pfam" id="PF00264"/>
    </source>
</evidence>
<dbReference type="PANTHER" id="PTHR11474:SF126">
    <property type="entry name" value="TYROSINASE-LIKE PROTEIN TYR-1-RELATED"/>
    <property type="match status" value="1"/>
</dbReference>
<dbReference type="Pfam" id="PF00264">
    <property type="entry name" value="Tyrosinase"/>
    <property type="match status" value="1"/>
</dbReference>
<dbReference type="PANTHER" id="PTHR11474">
    <property type="entry name" value="TYROSINASE FAMILY MEMBER"/>
    <property type="match status" value="1"/>
</dbReference>
<gene>
    <name evidence="4" type="ORF">SO694_00006677</name>
</gene>
<comment type="caution">
    <text evidence="4">The sequence shown here is derived from an EMBL/GenBank/DDBJ whole genome shotgun (WGS) entry which is preliminary data.</text>
</comment>
<keyword evidence="5" id="KW-1185">Reference proteome</keyword>
<organism evidence="4 5">
    <name type="scientific">Aureococcus anophagefferens</name>
    <name type="common">Harmful bloom alga</name>
    <dbReference type="NCBI Taxonomy" id="44056"/>
    <lineage>
        <taxon>Eukaryota</taxon>
        <taxon>Sar</taxon>
        <taxon>Stramenopiles</taxon>
        <taxon>Ochrophyta</taxon>
        <taxon>Pelagophyceae</taxon>
        <taxon>Pelagomonadales</taxon>
        <taxon>Pelagomonadaceae</taxon>
        <taxon>Aureococcus</taxon>
    </lineage>
</organism>
<dbReference type="Proteomes" id="UP001363151">
    <property type="component" value="Unassembled WGS sequence"/>
</dbReference>
<dbReference type="InterPro" id="IPR002227">
    <property type="entry name" value="Tyrosinase_Cu-bd"/>
</dbReference>
<name>A0ABR1GAP7_AURAN</name>
<dbReference type="Gene3D" id="1.10.1280.10">
    <property type="entry name" value="Di-copper center containing domain from catechol oxidase"/>
    <property type="match status" value="1"/>
</dbReference>
<keyword evidence="1" id="KW-0479">Metal-binding</keyword>
<dbReference type="EMBL" id="JBBJCI010000038">
    <property type="protein sequence ID" value="KAK7250203.1"/>
    <property type="molecule type" value="Genomic_DNA"/>
</dbReference>
<evidence type="ECO:0000313" key="5">
    <source>
        <dbReference type="Proteomes" id="UP001363151"/>
    </source>
</evidence>
<dbReference type="SUPFAM" id="SSF48056">
    <property type="entry name" value="Di-copper centre-containing domain"/>
    <property type="match status" value="1"/>
</dbReference>
<protein>
    <recommendedName>
        <fullName evidence="3">Tyrosinase copper-binding domain-containing protein</fullName>
    </recommendedName>
</protein>
<feature type="domain" description="Tyrosinase copper-binding" evidence="3">
    <location>
        <begin position="215"/>
        <end position="384"/>
    </location>
</feature>
<evidence type="ECO:0000313" key="4">
    <source>
        <dbReference type="EMBL" id="KAK7250203.1"/>
    </source>
</evidence>
<dbReference type="InterPro" id="IPR050316">
    <property type="entry name" value="Tyrosinase/Hemocyanin"/>
</dbReference>
<keyword evidence="2" id="KW-0186">Copper</keyword>